<dbReference type="PANTHER" id="PTHR43377:SF1">
    <property type="entry name" value="BILIVERDIN REDUCTASE A"/>
    <property type="match status" value="1"/>
</dbReference>
<feature type="domain" description="Gfo/Idh/MocA-like oxidoreductase N-terminal" evidence="1">
    <location>
        <begin position="4"/>
        <end position="123"/>
    </location>
</feature>
<name>A0ABR5AHC6_9BACL</name>
<evidence type="ECO:0000313" key="4">
    <source>
        <dbReference type="Proteomes" id="UP000031967"/>
    </source>
</evidence>
<dbReference type="RefSeq" id="WP_041048137.1">
    <property type="nucleotide sequence ID" value="NZ_JXAK01000022.1"/>
</dbReference>
<dbReference type="Pfam" id="PF22725">
    <property type="entry name" value="GFO_IDH_MocA_C3"/>
    <property type="match status" value="1"/>
</dbReference>
<dbReference type="SUPFAM" id="SSF51735">
    <property type="entry name" value="NAD(P)-binding Rossmann-fold domains"/>
    <property type="match status" value="1"/>
</dbReference>
<organism evidence="3 4">
    <name type="scientific">Gordoniibacillus kamchatkensis</name>
    <dbReference type="NCBI Taxonomy" id="1590651"/>
    <lineage>
        <taxon>Bacteria</taxon>
        <taxon>Bacillati</taxon>
        <taxon>Bacillota</taxon>
        <taxon>Bacilli</taxon>
        <taxon>Bacillales</taxon>
        <taxon>Paenibacillaceae</taxon>
        <taxon>Gordoniibacillus</taxon>
    </lineage>
</organism>
<dbReference type="SUPFAM" id="SSF55347">
    <property type="entry name" value="Glyceraldehyde-3-phosphate dehydrogenase-like, C-terminal domain"/>
    <property type="match status" value="1"/>
</dbReference>
<dbReference type="InterPro" id="IPR036291">
    <property type="entry name" value="NAD(P)-bd_dom_sf"/>
</dbReference>
<dbReference type="PANTHER" id="PTHR43377">
    <property type="entry name" value="BILIVERDIN REDUCTASE A"/>
    <property type="match status" value="1"/>
</dbReference>
<evidence type="ECO:0000259" key="2">
    <source>
        <dbReference type="Pfam" id="PF22725"/>
    </source>
</evidence>
<dbReference type="Proteomes" id="UP000031967">
    <property type="component" value="Unassembled WGS sequence"/>
</dbReference>
<evidence type="ECO:0000259" key="1">
    <source>
        <dbReference type="Pfam" id="PF01408"/>
    </source>
</evidence>
<dbReference type="Gene3D" id="3.40.50.720">
    <property type="entry name" value="NAD(P)-binding Rossmann-like Domain"/>
    <property type="match status" value="1"/>
</dbReference>
<dbReference type="Pfam" id="PF01408">
    <property type="entry name" value="GFO_IDH_MocA"/>
    <property type="match status" value="1"/>
</dbReference>
<gene>
    <name evidence="3" type="ORF">SD70_13920</name>
</gene>
<proteinExistence type="predicted"/>
<evidence type="ECO:0000313" key="3">
    <source>
        <dbReference type="EMBL" id="KIL40340.1"/>
    </source>
</evidence>
<dbReference type="InterPro" id="IPR000683">
    <property type="entry name" value="Gfo/Idh/MocA-like_OxRdtase_N"/>
</dbReference>
<protein>
    <recommendedName>
        <fullName evidence="5">Gfo/Idh/MocA family oxidoreductase</fullName>
    </recommendedName>
</protein>
<accession>A0ABR5AHC6</accession>
<dbReference type="EMBL" id="JXAK01000022">
    <property type="protein sequence ID" value="KIL40340.1"/>
    <property type="molecule type" value="Genomic_DNA"/>
</dbReference>
<comment type="caution">
    <text evidence="3">The sequence shown here is derived from an EMBL/GenBank/DDBJ whole genome shotgun (WGS) entry which is preliminary data.</text>
</comment>
<sequence>MAGIRLGIIGLGRFAELHARIYMGLPQVQVTALCDNNPERLARFKEWFPQARCYNDWSEMLQSQNFDAVDVLTPEHLHVEPVRAALRAGAHVFVEKPLAHTPQAAAELVREAEACGRLLMAGHVLRFDPRYAAVKRRLAVGTDGLVRSIYARRNNGKAYFHLYNRISPIFILGIHDIDLMHWYLEDDVREVHAVQTFPAGSAAPDQIWAMLRFAKGAVGIVECNWLLPGGAPSFQDVRMEITAEEGSIQVLNPEVGVMFTGAVKPDIPAFVDGYELHGHIGGSLAAELAHFAECAASGKRSDILRAEDALRAVRVAWAIDRSAKLGRPVELASISALEDEAP</sequence>
<feature type="domain" description="GFO/IDH/MocA-like oxidoreductase" evidence="2">
    <location>
        <begin position="132"/>
        <end position="248"/>
    </location>
</feature>
<dbReference type="InterPro" id="IPR055170">
    <property type="entry name" value="GFO_IDH_MocA-like_dom"/>
</dbReference>
<evidence type="ECO:0008006" key="5">
    <source>
        <dbReference type="Google" id="ProtNLM"/>
    </source>
</evidence>
<reference evidence="3 4" key="1">
    <citation type="submission" date="2014-12" db="EMBL/GenBank/DDBJ databases">
        <title>Draft genome sequence of Paenibacillus kamchatkensis strain B-2647.</title>
        <authorList>
            <person name="Karlyshev A.V."/>
            <person name="Kudryashova E.B."/>
        </authorList>
    </citation>
    <scope>NUCLEOTIDE SEQUENCE [LARGE SCALE GENOMIC DNA]</scope>
    <source>
        <strain evidence="3 4">VKM B-2647</strain>
    </source>
</reference>
<keyword evidence="4" id="KW-1185">Reference proteome</keyword>
<dbReference type="Gene3D" id="3.30.360.10">
    <property type="entry name" value="Dihydrodipicolinate Reductase, domain 2"/>
    <property type="match status" value="1"/>
</dbReference>
<dbReference type="InterPro" id="IPR051450">
    <property type="entry name" value="Gfo/Idh/MocA_Oxidoreductases"/>
</dbReference>